<evidence type="ECO:0000256" key="10">
    <source>
        <dbReference type="HAMAP-Rule" id="MF_02202"/>
    </source>
</evidence>
<keyword evidence="9 10" id="KW-0131">Cell cycle</keyword>
<feature type="transmembrane region" description="Helical" evidence="10">
    <location>
        <begin position="171"/>
        <end position="192"/>
    </location>
</feature>
<feature type="transmembrane region" description="Helical" evidence="10">
    <location>
        <begin position="15"/>
        <end position="36"/>
    </location>
</feature>
<keyword evidence="4 10" id="KW-0997">Cell inner membrane</keyword>
<dbReference type="RefSeq" id="WP_341765062.1">
    <property type="nucleotide sequence ID" value="NZ_OZ034688.1"/>
</dbReference>
<comment type="similarity">
    <text evidence="2 10">Belongs to the ExbB/TolQ family.</text>
</comment>
<dbReference type="Proteomes" id="UP001497533">
    <property type="component" value="Chromosome"/>
</dbReference>
<dbReference type="InterPro" id="IPR050790">
    <property type="entry name" value="ExbB/TolQ_transport"/>
</dbReference>
<organism evidence="12 13">
    <name type="scientific">Candidatus Providencia siddallii</name>
    <dbReference type="NCBI Taxonomy" id="1715285"/>
    <lineage>
        <taxon>Bacteria</taxon>
        <taxon>Pseudomonadati</taxon>
        <taxon>Pseudomonadota</taxon>
        <taxon>Gammaproteobacteria</taxon>
        <taxon>Enterobacterales</taxon>
        <taxon>Morganellaceae</taxon>
        <taxon>Providencia</taxon>
    </lineage>
</organism>
<comment type="subunit">
    <text evidence="10">The Tol-Pal system is composed of five core proteins: the inner membrane proteins TolA, TolQ and TolR, the periplasmic protein TolB and the outer membrane protein Pal. They form a network linking the inner and outer membranes and the peptidoglycan layer.</text>
</comment>
<dbReference type="InterPro" id="IPR014163">
    <property type="entry name" value="Tol-Pal_TolQ"/>
</dbReference>
<keyword evidence="13" id="KW-1185">Reference proteome</keyword>
<evidence type="ECO:0000256" key="8">
    <source>
        <dbReference type="ARBA" id="ARBA00023136"/>
    </source>
</evidence>
<evidence type="ECO:0000259" key="11">
    <source>
        <dbReference type="Pfam" id="PF01618"/>
    </source>
</evidence>
<keyword evidence="3 10" id="KW-1003">Cell membrane</keyword>
<sequence length="225" mass="25750">MTNINIIDLFLKASFIVQFVMFVLIVFSIISWTIIIQKTRTFNNVFRENLFFEKKFFSNFDLSSLYEKSKIHINNLIGSEKIFYFGFKEFIRLYNANTYSSDAVMKGVSRVIRISMNRELVSIEINIPFLGTIGSISPYIGLFGTVCGIMNTFIAFGSIKQITLQMIAPGIAEALIATAIGLFAAIPAVMAFNKFNLCINKLEQNYDNFTEEFLVILHRQVFFLK</sequence>
<accession>A0ABP1CD80</accession>
<evidence type="ECO:0000256" key="3">
    <source>
        <dbReference type="ARBA" id="ARBA00022475"/>
    </source>
</evidence>
<evidence type="ECO:0000256" key="1">
    <source>
        <dbReference type="ARBA" id="ARBA00004651"/>
    </source>
</evidence>
<keyword evidence="5 10" id="KW-0132">Cell division</keyword>
<dbReference type="Pfam" id="PF01618">
    <property type="entry name" value="MotA_ExbB"/>
    <property type="match status" value="1"/>
</dbReference>
<evidence type="ECO:0000256" key="5">
    <source>
        <dbReference type="ARBA" id="ARBA00022618"/>
    </source>
</evidence>
<feature type="domain" description="MotA/TolQ/ExbB proton channel" evidence="11">
    <location>
        <begin position="85"/>
        <end position="207"/>
    </location>
</feature>
<evidence type="ECO:0000256" key="6">
    <source>
        <dbReference type="ARBA" id="ARBA00022692"/>
    </source>
</evidence>
<dbReference type="PANTHER" id="PTHR30625">
    <property type="entry name" value="PROTEIN TOLQ"/>
    <property type="match status" value="1"/>
</dbReference>
<feature type="transmembrane region" description="Helical" evidence="10">
    <location>
        <begin position="139"/>
        <end position="159"/>
    </location>
</feature>
<dbReference type="HAMAP" id="MF_02202">
    <property type="entry name" value="TolQ"/>
    <property type="match status" value="1"/>
</dbReference>
<evidence type="ECO:0000256" key="7">
    <source>
        <dbReference type="ARBA" id="ARBA00022989"/>
    </source>
</evidence>
<evidence type="ECO:0000313" key="13">
    <source>
        <dbReference type="Proteomes" id="UP001497533"/>
    </source>
</evidence>
<dbReference type="EMBL" id="OZ034688">
    <property type="protein sequence ID" value="CAL1329003.1"/>
    <property type="molecule type" value="Genomic_DNA"/>
</dbReference>
<keyword evidence="6 10" id="KW-0812">Transmembrane</keyword>
<name>A0ABP1CD80_9GAMM</name>
<keyword evidence="7 10" id="KW-1133">Transmembrane helix</keyword>
<evidence type="ECO:0000256" key="9">
    <source>
        <dbReference type="ARBA" id="ARBA00023306"/>
    </source>
</evidence>
<comment type="function">
    <text evidence="10">Part of the Tol-Pal system, which plays a role in outer membrane invagination during cell division and is important for maintaining outer membrane integrity. Required, with TolR, for the proton motive force-dependent activation of TolA and for TolA-Pal interaction.</text>
</comment>
<evidence type="ECO:0000256" key="2">
    <source>
        <dbReference type="ARBA" id="ARBA00010442"/>
    </source>
</evidence>
<proteinExistence type="inferred from homology"/>
<gene>
    <name evidence="10 12" type="primary">tolQ</name>
    <name evidence="12" type="ORF">PRHACTZTBTEA_067</name>
</gene>
<dbReference type="InterPro" id="IPR002898">
    <property type="entry name" value="MotA_ExbB_proton_chnl"/>
</dbReference>
<protein>
    <recommendedName>
        <fullName evidence="10">Tol-Pal system protein TolQ</fullName>
    </recommendedName>
</protein>
<dbReference type="NCBIfam" id="TIGR02796">
    <property type="entry name" value="tolQ"/>
    <property type="match status" value="1"/>
</dbReference>
<evidence type="ECO:0000313" key="12">
    <source>
        <dbReference type="EMBL" id="CAL1329003.1"/>
    </source>
</evidence>
<keyword evidence="8 10" id="KW-0472">Membrane</keyword>
<dbReference type="PANTHER" id="PTHR30625:SF3">
    <property type="entry name" value="TOL-PAL SYSTEM PROTEIN TOLQ"/>
    <property type="match status" value="1"/>
</dbReference>
<reference evidence="12" key="1">
    <citation type="submission" date="2024-04" db="EMBL/GenBank/DDBJ databases">
        <authorList>
            <person name="Manzano-Marin A."/>
            <person name="Manzano-Marin A."/>
            <person name="Alejandro Manzano Marin A."/>
        </authorList>
    </citation>
    <scope>NUCLEOTIDE SEQUENCE [LARGE SCALE GENOMIC DNA]</scope>
    <source>
        <strain evidence="12">TABTEA</strain>
    </source>
</reference>
<comment type="subcellular location">
    <subcellularLocation>
        <location evidence="10">Cell inner membrane</location>
        <topology evidence="10">Multi-pass membrane protein</topology>
    </subcellularLocation>
    <subcellularLocation>
        <location evidence="1">Cell membrane</location>
        <topology evidence="1">Multi-pass membrane protein</topology>
    </subcellularLocation>
</comment>
<evidence type="ECO:0000256" key="4">
    <source>
        <dbReference type="ARBA" id="ARBA00022519"/>
    </source>
</evidence>